<evidence type="ECO:0000313" key="4">
    <source>
        <dbReference type="Proteomes" id="UP001230496"/>
    </source>
</evidence>
<dbReference type="InterPro" id="IPR029058">
    <property type="entry name" value="AB_hydrolase_fold"/>
</dbReference>
<dbReference type="InterPro" id="IPR052558">
    <property type="entry name" value="Siderophore_Hydrolase_D"/>
</dbReference>
<dbReference type="EMBL" id="CP129971">
    <property type="protein sequence ID" value="WKK77880.2"/>
    <property type="molecule type" value="Genomic_DNA"/>
</dbReference>
<gene>
    <name evidence="3" type="ORF">QYS49_12850</name>
</gene>
<comment type="similarity">
    <text evidence="1">Belongs to the esterase D family.</text>
</comment>
<dbReference type="Pfam" id="PF00756">
    <property type="entry name" value="Esterase"/>
    <property type="match status" value="1"/>
</dbReference>
<dbReference type="SUPFAM" id="SSF53474">
    <property type="entry name" value="alpha/beta-Hydrolases"/>
    <property type="match status" value="1"/>
</dbReference>
<keyword evidence="4" id="KW-1185">Reference proteome</keyword>
<evidence type="ECO:0000313" key="3">
    <source>
        <dbReference type="EMBL" id="WKK77880.2"/>
    </source>
</evidence>
<name>A0AA49JBY7_9BACT</name>
<dbReference type="PANTHER" id="PTHR40841:SF2">
    <property type="entry name" value="SIDEROPHORE-DEGRADING ESTERASE (EUROFUNG)"/>
    <property type="match status" value="1"/>
</dbReference>
<dbReference type="AlphaFoldDB" id="A0AA49JBY7"/>
<evidence type="ECO:0000256" key="2">
    <source>
        <dbReference type="ARBA" id="ARBA00022801"/>
    </source>
</evidence>
<dbReference type="GO" id="GO:0016788">
    <property type="term" value="F:hydrolase activity, acting on ester bonds"/>
    <property type="evidence" value="ECO:0007669"/>
    <property type="project" value="TreeGrafter"/>
</dbReference>
<dbReference type="PANTHER" id="PTHR40841">
    <property type="entry name" value="SIDEROPHORE TRIACETYLFUSARININE C ESTERASE"/>
    <property type="match status" value="1"/>
</dbReference>
<dbReference type="InterPro" id="IPR000801">
    <property type="entry name" value="Esterase-like"/>
</dbReference>
<proteinExistence type="inferred from homology"/>
<dbReference type="Proteomes" id="UP001230496">
    <property type="component" value="Chromosome"/>
</dbReference>
<dbReference type="RefSeq" id="WP_308349203.1">
    <property type="nucleotide sequence ID" value="NZ_CP129971.1"/>
</dbReference>
<dbReference type="KEGG" id="msaa:QYS49_12850"/>
<dbReference type="Gene3D" id="3.40.50.1820">
    <property type="entry name" value="alpha/beta hydrolase"/>
    <property type="match status" value="1"/>
</dbReference>
<organism evidence="3 4">
    <name type="scientific">Marivirga salinarum</name>
    <dbReference type="NCBI Taxonomy" id="3059078"/>
    <lineage>
        <taxon>Bacteria</taxon>
        <taxon>Pseudomonadati</taxon>
        <taxon>Bacteroidota</taxon>
        <taxon>Cytophagia</taxon>
        <taxon>Cytophagales</taxon>
        <taxon>Marivirgaceae</taxon>
        <taxon>Marivirga</taxon>
    </lineage>
</organism>
<accession>A0AA49JBY7</accession>
<evidence type="ECO:0000256" key="1">
    <source>
        <dbReference type="ARBA" id="ARBA00005622"/>
    </source>
</evidence>
<keyword evidence="2 3" id="KW-0378">Hydrolase</keyword>
<protein>
    <submittedName>
        <fullName evidence="3">Alpha/beta hydrolase-fold protein</fullName>
    </submittedName>
</protein>
<sequence length="276" mass="32277">MRSQLFILFLFFSINYKSFAQTDSSIFNFTKHKIDSKFLQENREYWVSLPLNYSETVNYNVMYVFDAEWRFDLIRNIEFDFSANQKIEKHIIVGIPHMNIDYKRNYDLSFSQSRTEYDGESVDSTWYNSSNSGGGHNFYNYLTQELIPSIDSIYATNGNNTLVGHSMGGYFGAYILSMNHPFSTLHLYDPSIWYSNGEAVEVIKNGIKKDGAVNILITYQPKPSFHKQKIEALIDELKKIESINLNYYLYEKETHNSLFLPSFMKGINLLMENKQE</sequence>
<reference evidence="3 4" key="1">
    <citation type="submission" date="2023-08" db="EMBL/GenBank/DDBJ databases">
        <title>Comparative genomics and taxonomic characterization of three novel marine species of genus Marivirga.</title>
        <authorList>
            <person name="Muhammad N."/>
            <person name="Kim S.-G."/>
        </authorList>
    </citation>
    <scope>NUCLEOTIDE SEQUENCE [LARGE SCALE GENOMIC DNA]</scope>
    <source>
        <strain evidence="3 4">BDSF4-3</strain>
    </source>
</reference>